<evidence type="ECO:0000256" key="2">
    <source>
        <dbReference type="ARBA" id="ARBA00007267"/>
    </source>
</evidence>
<dbReference type="InterPro" id="IPR044522">
    <property type="entry name" value="TSO1-like"/>
</dbReference>
<keyword evidence="7" id="KW-1185">Reference proteome</keyword>
<sequence>MDSPQGVKNTFAAAASTATTDTTSSSESPPVQESPFFNYVNNLSPIKPVKAAHVAHGFPGFSSPPLVFTSPHINSHREASLLRRTQYSQSPSVESYQNENVGKRYDHHDSKKSSSLLPNELVNDAQKDCDFKNYANTQSCSSSVCVDEYLADHVKVDCDNPVHSFEPEVKQSDEVPKSSVGGLNNLRESILTFEDKNVGGENVRMPVVSSEQMLQEERGVEQPHKEVPDLKSSLSLTLASQKQQFEESFAQNAGKGQLDDYDCSAQLMPEPLQGVRECEDYGENTDVTSNVSAENTVLNDYEVSQKHRGVRRRCLQFEEASSNTFRNSPSSPHAAKIVINSRAAPSSSESKSLHSSHVALNATSTKKQMVKLSQPITSLFLPRCSGNSPLAGSKRPGIGLHLNSIVNAVPLACATSTSMRLAEDCMSVQSMKPASTMNSHVQNIQGCSISSNALTEASAGNEDERPETSALIAATSTISESPTTMEPLYLLNHFENPATLHDKRKLSSEHAESFEELNQPSPRKKKKKSPSTSDGDGCKRCNCKKTKCLKLYCDCFAAGIYCAEPCACQGCFNRPEYEDTVLETRQQIESRNPLAFAPKIIQRLNMFPAHNGEEGNLTTPSSARHKRGCNCKKSMCLKKYCECYQANVGCSSGCRCEGCKNIYGRKEEYVATEHALSCDMVSSRVVEERFDGTFNHKLESVANNTDLPCPELYDLQNLSPITPSLQFTDHGKGAAKSRLLSGKYLLTPGSDVTVLSSGTKFTRSPRNSENNNVLLGTSKEVQDAGSFDWRMDYNNVGTMDQSSPICDTDGNVCNLTPLSDPPSSAKASSISSRTRDWNRYPQTQACHRSGHLLSGGSLRWRSSQITAATQLGETKYLECFDSDSRLYDILEDETPEVLKETAPPIKSVKVSSPNKKRISPPNVDMHDRSSSSGGLKSGIKYILKAVPSFPPLTPCIDSKSSGDKSEGN</sequence>
<dbReference type="GO" id="GO:0005634">
    <property type="term" value="C:nucleus"/>
    <property type="evidence" value="ECO:0007669"/>
    <property type="project" value="UniProtKB-SubCell"/>
</dbReference>
<feature type="compositionally biased region" description="Low complexity" evidence="4">
    <location>
        <begin position="12"/>
        <end position="33"/>
    </location>
</feature>
<keyword evidence="3" id="KW-0539">Nucleus</keyword>
<dbReference type="GO" id="GO:0003700">
    <property type="term" value="F:DNA-binding transcription factor activity"/>
    <property type="evidence" value="ECO:0007669"/>
    <property type="project" value="InterPro"/>
</dbReference>
<accession>A0AAD7PL51</accession>
<gene>
    <name evidence="6" type="ORF">O6P43_019426</name>
</gene>
<dbReference type="InterPro" id="IPR033467">
    <property type="entry name" value="Tesmin/TSO1-like_CXC"/>
</dbReference>
<dbReference type="PROSITE" id="PS51634">
    <property type="entry name" value="CRC"/>
    <property type="match status" value="1"/>
</dbReference>
<dbReference type="SMART" id="SM01114">
    <property type="entry name" value="CXC"/>
    <property type="match status" value="2"/>
</dbReference>
<protein>
    <submittedName>
        <fullName evidence="6">Protein tesmin/TSO1-like</fullName>
    </submittedName>
</protein>
<dbReference type="PANTHER" id="PTHR46159:SF6">
    <property type="entry name" value="OS12G0605300 PROTEIN"/>
    <property type="match status" value="1"/>
</dbReference>
<name>A0AAD7PL51_QUISA</name>
<feature type="compositionally biased region" description="Polar residues" evidence="4">
    <location>
        <begin position="85"/>
        <end position="100"/>
    </location>
</feature>
<dbReference type="AlphaFoldDB" id="A0AAD7PL51"/>
<feature type="region of interest" description="Disordered" evidence="4">
    <location>
        <begin position="1"/>
        <end position="33"/>
    </location>
</feature>
<comment type="similarity">
    <text evidence="2">Belongs to the lin-54 family.</text>
</comment>
<evidence type="ECO:0000313" key="7">
    <source>
        <dbReference type="Proteomes" id="UP001163823"/>
    </source>
</evidence>
<dbReference type="InterPro" id="IPR005172">
    <property type="entry name" value="CRC"/>
</dbReference>
<evidence type="ECO:0000259" key="5">
    <source>
        <dbReference type="PROSITE" id="PS51634"/>
    </source>
</evidence>
<organism evidence="6 7">
    <name type="scientific">Quillaja saponaria</name>
    <name type="common">Soap bark tree</name>
    <dbReference type="NCBI Taxonomy" id="32244"/>
    <lineage>
        <taxon>Eukaryota</taxon>
        <taxon>Viridiplantae</taxon>
        <taxon>Streptophyta</taxon>
        <taxon>Embryophyta</taxon>
        <taxon>Tracheophyta</taxon>
        <taxon>Spermatophyta</taxon>
        <taxon>Magnoliopsida</taxon>
        <taxon>eudicotyledons</taxon>
        <taxon>Gunneridae</taxon>
        <taxon>Pentapetalae</taxon>
        <taxon>rosids</taxon>
        <taxon>fabids</taxon>
        <taxon>Fabales</taxon>
        <taxon>Quillajaceae</taxon>
        <taxon>Quillaja</taxon>
    </lineage>
</organism>
<comment type="subcellular location">
    <subcellularLocation>
        <location evidence="1">Nucleus</location>
    </subcellularLocation>
</comment>
<feature type="compositionally biased region" description="Basic and acidic residues" evidence="4">
    <location>
        <begin position="101"/>
        <end position="112"/>
    </location>
</feature>
<feature type="region of interest" description="Disordered" evidence="4">
    <location>
        <begin position="907"/>
        <end position="935"/>
    </location>
</feature>
<evidence type="ECO:0000256" key="1">
    <source>
        <dbReference type="ARBA" id="ARBA00004123"/>
    </source>
</evidence>
<dbReference type="PANTHER" id="PTHR46159">
    <property type="entry name" value="PROTEIN TESMIN/TSO1-LIKE CXC 2"/>
    <property type="match status" value="1"/>
</dbReference>
<reference evidence="6" key="1">
    <citation type="journal article" date="2023" name="Science">
        <title>Elucidation of the pathway for biosynthesis of saponin adjuvants from the soapbark tree.</title>
        <authorList>
            <person name="Reed J."/>
            <person name="Orme A."/>
            <person name="El-Demerdash A."/>
            <person name="Owen C."/>
            <person name="Martin L.B.B."/>
            <person name="Misra R.C."/>
            <person name="Kikuchi S."/>
            <person name="Rejzek M."/>
            <person name="Martin A.C."/>
            <person name="Harkess A."/>
            <person name="Leebens-Mack J."/>
            <person name="Louveau T."/>
            <person name="Stephenson M.J."/>
            <person name="Osbourn A."/>
        </authorList>
    </citation>
    <scope>NUCLEOTIDE SEQUENCE</scope>
    <source>
        <strain evidence="6">S10</strain>
    </source>
</reference>
<evidence type="ECO:0000313" key="6">
    <source>
        <dbReference type="EMBL" id="KAJ7958755.1"/>
    </source>
</evidence>
<feature type="region of interest" description="Disordered" evidence="4">
    <location>
        <begin position="85"/>
        <end position="117"/>
    </location>
</feature>
<evidence type="ECO:0000256" key="4">
    <source>
        <dbReference type="SAM" id="MobiDB-lite"/>
    </source>
</evidence>
<dbReference type="EMBL" id="JARAOO010000008">
    <property type="protein sequence ID" value="KAJ7958755.1"/>
    <property type="molecule type" value="Genomic_DNA"/>
</dbReference>
<proteinExistence type="inferred from homology"/>
<feature type="region of interest" description="Disordered" evidence="4">
    <location>
        <begin position="949"/>
        <end position="968"/>
    </location>
</feature>
<evidence type="ECO:0000256" key="3">
    <source>
        <dbReference type="ARBA" id="ARBA00023242"/>
    </source>
</evidence>
<dbReference type="Pfam" id="PF03638">
    <property type="entry name" value="TCR"/>
    <property type="match status" value="2"/>
</dbReference>
<dbReference type="Proteomes" id="UP001163823">
    <property type="component" value="Chromosome 8"/>
</dbReference>
<feature type="domain" description="CRC" evidence="5">
    <location>
        <begin position="537"/>
        <end position="664"/>
    </location>
</feature>
<feature type="region of interest" description="Disordered" evidence="4">
    <location>
        <begin position="505"/>
        <end position="538"/>
    </location>
</feature>
<comment type="caution">
    <text evidence="6">The sequence shown here is derived from an EMBL/GenBank/DDBJ whole genome shotgun (WGS) entry which is preliminary data.</text>
</comment>